<dbReference type="PANTHER" id="PTHR30535">
    <property type="entry name" value="VITAMIN B12-BINDING PROTEIN"/>
    <property type="match status" value="1"/>
</dbReference>
<sequence length="336" mass="37664">MKTVSNPSALLSRLTLLMLAACISLWGRVVTDDFNRSVEVPETVRAIYSTHPPLTMSLLAFDPRLVAALNFPFTDAQKPYAGAAAQRPVVGGFFGQGQTPNMELLLQVKPDVILMWGDMTGADRILAKLEKLGIPVLMVRNNTLSDLIGQFRLFGALSGDTTRAQTLIRYTKESLGLLEQYRTQLSAAKKVRYYFAEGLDGLSTECPGSFHIRPFDFAGAQNALVCTMSSNFGMEKVSMESIMRADPDVIVAMEPQFVAHAQTDPLWRSLRAVKTGRLLLVPAHPYNYITRPPSFMRLMGIRWLMQQFYPGLLKEDEQARFEAIFFPHYKETDHAY</sequence>
<feature type="domain" description="Fe/B12 periplasmic-binding" evidence="1">
    <location>
        <begin position="46"/>
        <end position="312"/>
    </location>
</feature>
<dbReference type="EMBL" id="CP147920">
    <property type="protein sequence ID" value="XAU15160.1"/>
    <property type="molecule type" value="Genomic_DNA"/>
</dbReference>
<name>A0ABZ3HBU0_9BACT</name>
<dbReference type="PANTHER" id="PTHR30535:SF34">
    <property type="entry name" value="MOLYBDATE-BINDING PROTEIN MOLA"/>
    <property type="match status" value="1"/>
</dbReference>
<accession>A0ABZ3HBU0</accession>
<reference evidence="2 3" key="1">
    <citation type="submission" date="2024-03" db="EMBL/GenBank/DDBJ databases">
        <title>Sulfurimonas sp. HSL3-1.</title>
        <authorList>
            <person name="Wang S."/>
        </authorList>
    </citation>
    <scope>NUCLEOTIDE SEQUENCE [LARGE SCALE GENOMIC DNA]</scope>
    <source>
        <strain evidence="2 3">HSL3-1</strain>
    </source>
</reference>
<evidence type="ECO:0000259" key="1">
    <source>
        <dbReference type="PROSITE" id="PS50983"/>
    </source>
</evidence>
<proteinExistence type="predicted"/>
<evidence type="ECO:0000313" key="3">
    <source>
        <dbReference type="Proteomes" id="UP001447842"/>
    </source>
</evidence>
<dbReference type="RefSeq" id="WP_345972742.1">
    <property type="nucleotide sequence ID" value="NZ_CP147920.1"/>
</dbReference>
<dbReference type="InterPro" id="IPR002491">
    <property type="entry name" value="ABC_transptr_periplasmic_BD"/>
</dbReference>
<dbReference type="Proteomes" id="UP001447842">
    <property type="component" value="Chromosome"/>
</dbReference>
<organism evidence="2 3">
    <name type="scientific">Sulfurimonas diazotrophicus</name>
    <dbReference type="NCBI Taxonomy" id="3131939"/>
    <lineage>
        <taxon>Bacteria</taxon>
        <taxon>Pseudomonadati</taxon>
        <taxon>Campylobacterota</taxon>
        <taxon>Epsilonproteobacteria</taxon>
        <taxon>Campylobacterales</taxon>
        <taxon>Sulfurimonadaceae</taxon>
        <taxon>Sulfurimonas</taxon>
    </lineage>
</organism>
<dbReference type="SUPFAM" id="SSF53807">
    <property type="entry name" value="Helical backbone' metal receptor"/>
    <property type="match status" value="1"/>
</dbReference>
<gene>
    <name evidence="2" type="ORF">WCY31_00305</name>
</gene>
<dbReference type="Pfam" id="PF01497">
    <property type="entry name" value="Peripla_BP_2"/>
    <property type="match status" value="1"/>
</dbReference>
<dbReference type="PROSITE" id="PS50983">
    <property type="entry name" value="FE_B12_PBP"/>
    <property type="match status" value="1"/>
</dbReference>
<dbReference type="Gene3D" id="3.40.50.1980">
    <property type="entry name" value="Nitrogenase molybdenum iron protein domain"/>
    <property type="match status" value="2"/>
</dbReference>
<evidence type="ECO:0000313" key="2">
    <source>
        <dbReference type="EMBL" id="XAU15160.1"/>
    </source>
</evidence>
<dbReference type="Gene3D" id="1.20.58.2180">
    <property type="match status" value="1"/>
</dbReference>
<dbReference type="InterPro" id="IPR050902">
    <property type="entry name" value="ABC_Transporter_SBP"/>
</dbReference>
<keyword evidence="3" id="KW-1185">Reference proteome</keyword>
<protein>
    <submittedName>
        <fullName evidence="2">ABC transporter substrate-binding protein</fullName>
    </submittedName>
</protein>